<evidence type="ECO:0000313" key="1">
    <source>
        <dbReference type="EMBL" id="SLM30944.1"/>
    </source>
</evidence>
<dbReference type="EMBL" id="FWEV01000173">
    <property type="protein sequence ID" value="SLM30944.1"/>
    <property type="molecule type" value="Genomic_DNA"/>
</dbReference>
<evidence type="ECO:0000313" key="2">
    <source>
        <dbReference type="Proteomes" id="UP000191931"/>
    </source>
</evidence>
<accession>A0A1W1HEM2</accession>
<dbReference type="STRING" id="1246637.MTBBW1_2540012"/>
<dbReference type="Proteomes" id="UP000191931">
    <property type="component" value="Unassembled WGS sequence"/>
</dbReference>
<name>A0A1W1HEM2_9BACT</name>
<dbReference type="AlphaFoldDB" id="A0A1W1HEM2"/>
<proteinExistence type="predicted"/>
<protein>
    <submittedName>
        <fullName evidence="1">Uncharacterized protein</fullName>
    </submittedName>
</protein>
<keyword evidence="2" id="KW-1185">Reference proteome</keyword>
<reference evidence="1 2" key="1">
    <citation type="submission" date="2017-03" db="EMBL/GenBank/DDBJ databases">
        <authorList>
            <person name="Afonso C.L."/>
            <person name="Miller P.J."/>
            <person name="Scott M.A."/>
            <person name="Spackman E."/>
            <person name="Goraichik I."/>
            <person name="Dimitrov K.M."/>
            <person name="Suarez D.L."/>
            <person name="Swayne D.E."/>
        </authorList>
    </citation>
    <scope>NUCLEOTIDE SEQUENCE [LARGE SCALE GENOMIC DNA]</scope>
    <source>
        <strain evidence="1">PRJEB14757</strain>
    </source>
</reference>
<gene>
    <name evidence="1" type="ORF">MTBBW1_2540012</name>
</gene>
<sequence length="51" mass="5561">MGALKVPYGVEKYDKGLYSAKAGTLYVNPGIGTFAVPVRLLCRPEITIIEF</sequence>
<organism evidence="1 2">
    <name type="scientific">Desulfamplus magnetovallimortis</name>
    <dbReference type="NCBI Taxonomy" id="1246637"/>
    <lineage>
        <taxon>Bacteria</taxon>
        <taxon>Pseudomonadati</taxon>
        <taxon>Thermodesulfobacteriota</taxon>
        <taxon>Desulfobacteria</taxon>
        <taxon>Desulfobacterales</taxon>
        <taxon>Desulfobacteraceae</taxon>
        <taxon>Desulfamplus</taxon>
    </lineage>
</organism>